<sequence length="105" mass="11470">MKMFGPLRLVRALTDEQIDIMADPAWAPHAKLPTIEDAIHSGGFLCGSPEQIIEHIKALEQRYPGLDHISVSLSVGVPEKVALEQLERFGTEVMPAFTHAAALAK</sequence>
<dbReference type="SUPFAM" id="SSF51679">
    <property type="entry name" value="Bacterial luciferase-like"/>
    <property type="match status" value="1"/>
</dbReference>
<accession>A0A937W0R8</accession>
<dbReference type="Gene3D" id="3.20.20.30">
    <property type="entry name" value="Luciferase-like domain"/>
    <property type="match status" value="1"/>
</dbReference>
<evidence type="ECO:0008006" key="3">
    <source>
        <dbReference type="Google" id="ProtNLM"/>
    </source>
</evidence>
<comment type="caution">
    <text evidence="1">The sequence shown here is derived from an EMBL/GenBank/DDBJ whole genome shotgun (WGS) entry which is preliminary data.</text>
</comment>
<proteinExistence type="predicted"/>
<dbReference type="AlphaFoldDB" id="A0A937W0R8"/>
<dbReference type="Proteomes" id="UP000712673">
    <property type="component" value="Unassembled WGS sequence"/>
</dbReference>
<dbReference type="InterPro" id="IPR036661">
    <property type="entry name" value="Luciferase-like_sf"/>
</dbReference>
<evidence type="ECO:0000313" key="1">
    <source>
        <dbReference type="EMBL" id="MBM3223359.1"/>
    </source>
</evidence>
<organism evidence="1 2">
    <name type="scientific">Tectimicrobiota bacterium</name>
    <dbReference type="NCBI Taxonomy" id="2528274"/>
    <lineage>
        <taxon>Bacteria</taxon>
        <taxon>Pseudomonadati</taxon>
        <taxon>Nitrospinota/Tectimicrobiota group</taxon>
        <taxon>Candidatus Tectimicrobiota</taxon>
    </lineage>
</organism>
<protein>
    <recommendedName>
        <fullName evidence="3">LLM class flavin-dependent oxidoreductase</fullName>
    </recommendedName>
</protein>
<gene>
    <name evidence="1" type="ORF">FJZ47_06120</name>
</gene>
<evidence type="ECO:0000313" key="2">
    <source>
        <dbReference type="Proteomes" id="UP000712673"/>
    </source>
</evidence>
<dbReference type="GO" id="GO:0016705">
    <property type="term" value="F:oxidoreductase activity, acting on paired donors, with incorporation or reduction of molecular oxygen"/>
    <property type="evidence" value="ECO:0007669"/>
    <property type="project" value="InterPro"/>
</dbReference>
<dbReference type="EMBL" id="VGLS01000131">
    <property type="protein sequence ID" value="MBM3223359.1"/>
    <property type="molecule type" value="Genomic_DNA"/>
</dbReference>
<reference evidence="1" key="1">
    <citation type="submission" date="2019-03" db="EMBL/GenBank/DDBJ databases">
        <title>Lake Tanganyika Metagenome-Assembled Genomes (MAGs).</title>
        <authorList>
            <person name="Tran P."/>
        </authorList>
    </citation>
    <scope>NUCLEOTIDE SEQUENCE</scope>
    <source>
        <strain evidence="1">K_DeepCast_65m_m2_066</strain>
    </source>
</reference>
<name>A0A937W0R8_UNCTE</name>